<organism evidence="1 2">
    <name type="scientific">Pseudonocardia broussonetiae</name>
    <dbReference type="NCBI Taxonomy" id="2736640"/>
    <lineage>
        <taxon>Bacteria</taxon>
        <taxon>Bacillati</taxon>
        <taxon>Actinomycetota</taxon>
        <taxon>Actinomycetes</taxon>
        <taxon>Pseudonocardiales</taxon>
        <taxon>Pseudonocardiaceae</taxon>
        <taxon>Pseudonocardia</taxon>
    </lineage>
</organism>
<keyword evidence="1" id="KW-0238">DNA-binding</keyword>
<sequence>MTLRRFDAAERRARLALRHRHVPQERTDDVVAITDGLVALHSTDPVSVYLSVAARMRTPDLAPLEHALFGERALLRHHAMRRTLWVLGHDTARLAHHAATLGLVPAQRRALLAMLEAGGVAAPERWLADAAVAVDELLVASGPLTAREIGAALPELARPVPVGGGAYATTQGAHSRVLLQLGFEGRVLRARPTGTWINGQYRWASTREWFPGGFGELDTRAAAAGLAARWLRAYGPATRADLQWWAGWTAATTKRALLDVGAVAVEVEEGDGRFVEGRALPDDLGPTPDAPPSARLLPGLDPSTMGWKQRAFHLDPAHVPLLFDRNGNGGPCLWVDGRIVGSWVQRADGRIAMRLLEDVGEAARAELERHAGELEELLGDVRFSVRFPAPVQAALLA</sequence>
<gene>
    <name evidence="1" type="ORF">HOP40_01840</name>
</gene>
<protein>
    <submittedName>
        <fullName evidence="1">Winged helix DNA-binding domain-containing protein</fullName>
    </submittedName>
</protein>
<dbReference type="RefSeq" id="WP_172154106.1">
    <property type="nucleotide sequence ID" value="NZ_CP053564.1"/>
</dbReference>
<dbReference type="InterPro" id="IPR009351">
    <property type="entry name" value="AlkZ-like"/>
</dbReference>
<dbReference type="PANTHER" id="PTHR38479:SF2">
    <property type="entry name" value="WINGED HELIX DNA-BINDING DOMAIN-CONTAINING PROTEIN"/>
    <property type="match status" value="1"/>
</dbReference>
<evidence type="ECO:0000313" key="1">
    <source>
        <dbReference type="EMBL" id="QJY44731.1"/>
    </source>
</evidence>
<name>A0A6M6JE34_9PSEU</name>
<dbReference type="KEGG" id="pbro:HOP40_01840"/>
<evidence type="ECO:0000313" key="2">
    <source>
        <dbReference type="Proteomes" id="UP000505377"/>
    </source>
</evidence>
<dbReference type="EMBL" id="CP053564">
    <property type="protein sequence ID" value="QJY44731.1"/>
    <property type="molecule type" value="Genomic_DNA"/>
</dbReference>
<keyword evidence="2" id="KW-1185">Reference proteome</keyword>
<proteinExistence type="predicted"/>
<dbReference type="Proteomes" id="UP000505377">
    <property type="component" value="Chromosome"/>
</dbReference>
<accession>A0A6M6JE34</accession>
<reference evidence="1 2" key="1">
    <citation type="submission" date="2020-05" db="EMBL/GenBank/DDBJ databases">
        <authorList>
            <person name="Mo P."/>
        </authorList>
    </citation>
    <scope>NUCLEOTIDE SEQUENCE [LARGE SCALE GENOMIC DNA]</scope>
    <source>
        <strain evidence="1 2">Gen01</strain>
    </source>
</reference>
<dbReference type="Pfam" id="PF06224">
    <property type="entry name" value="AlkZ-like"/>
    <property type="match status" value="1"/>
</dbReference>
<dbReference type="AlphaFoldDB" id="A0A6M6JE34"/>
<dbReference type="GO" id="GO:0003677">
    <property type="term" value="F:DNA binding"/>
    <property type="evidence" value="ECO:0007669"/>
    <property type="project" value="UniProtKB-KW"/>
</dbReference>
<dbReference type="PANTHER" id="PTHR38479">
    <property type="entry name" value="LMO0824 PROTEIN"/>
    <property type="match status" value="1"/>
</dbReference>